<evidence type="ECO:0000313" key="1">
    <source>
        <dbReference type="EMBL" id="EJW98706.1"/>
    </source>
</evidence>
<sequence>MVRPVLSIASIVLTCSVQIATLSSLISTCLSSMSRE</sequence>
<name>J9FUQ0_9ZZZZ</name>
<accession>J9FUQ0</accession>
<comment type="caution">
    <text evidence="1">The sequence shown here is derived from an EMBL/GenBank/DDBJ whole genome shotgun (WGS) entry which is preliminary data.</text>
</comment>
<dbReference type="EMBL" id="AMCI01004141">
    <property type="protein sequence ID" value="EJW98706.1"/>
    <property type="molecule type" value="Genomic_DNA"/>
</dbReference>
<dbReference type="AlphaFoldDB" id="J9FUQ0"/>
<proteinExistence type="predicted"/>
<organism evidence="1">
    <name type="scientific">gut metagenome</name>
    <dbReference type="NCBI Taxonomy" id="749906"/>
    <lineage>
        <taxon>unclassified sequences</taxon>
        <taxon>metagenomes</taxon>
        <taxon>organismal metagenomes</taxon>
    </lineage>
</organism>
<gene>
    <name evidence="1" type="ORF">EVA_13186</name>
</gene>
<protein>
    <submittedName>
        <fullName evidence="1">Uncharacterized protein</fullName>
    </submittedName>
</protein>
<reference evidence="1" key="1">
    <citation type="journal article" date="2012" name="PLoS ONE">
        <title>Gene sets for utilization of primary and secondary nutrition supplies in the distal gut of endangered iberian lynx.</title>
        <authorList>
            <person name="Alcaide M."/>
            <person name="Messina E."/>
            <person name="Richter M."/>
            <person name="Bargiela R."/>
            <person name="Peplies J."/>
            <person name="Huws S.A."/>
            <person name="Newbold C.J."/>
            <person name="Golyshin P.N."/>
            <person name="Simon M.A."/>
            <person name="Lopez G."/>
            <person name="Yakimov M.M."/>
            <person name="Ferrer M."/>
        </authorList>
    </citation>
    <scope>NUCLEOTIDE SEQUENCE</scope>
</reference>